<dbReference type="AlphaFoldDB" id="A0A176WIB3"/>
<feature type="region of interest" description="Disordered" evidence="1">
    <location>
        <begin position="1"/>
        <end position="30"/>
    </location>
</feature>
<dbReference type="PANTHER" id="PTHR33344:SF1">
    <property type="entry name" value="OS06G0214100 PROTEIN"/>
    <property type="match status" value="1"/>
</dbReference>
<name>A0A176WIB3_MARPO</name>
<protein>
    <recommendedName>
        <fullName evidence="7">Apple domain-containing protein</fullName>
    </recommendedName>
</protein>
<keyword evidence="2" id="KW-1133">Transmembrane helix</keyword>
<evidence type="ECO:0000256" key="2">
    <source>
        <dbReference type="SAM" id="Phobius"/>
    </source>
</evidence>
<dbReference type="PANTHER" id="PTHR33344">
    <property type="entry name" value="OS02G0761600 PROTEIN"/>
    <property type="match status" value="1"/>
</dbReference>
<sequence>MTGEEKVLRSSLSMSGRSRTGVGGGGQAGSGAGVVTGSGYMAHGGDGKRRCSYKRATALICAVNVVAALYVLHGLFSPRYNQIPHSVPLARLKTPLRNGTAPLVMKYTKEEVQRIKEAHEARRAAEPLDLMRRVKEIQLESVKEAAKDKEAETTKQKVAADLAQRLRELRGNTNPHSQQEALDEWRKKKIEEARKRESEARDKEDTDENAKIEAQEEEVVAKTLELGWGPLLEAAGLTLPEETVAEKQEGGKLLLKGPEIEDGIIPGRAVPPVCNAEPHTDYDGIAVRWGLTHHTESAADCCQACLDQAKAAKDGEMKCNVWVYCPSEEGCFSPDIYEHKQFECWLKQAEKPNLNFKGRYSDEYRRVHPTCPRVVPWVSGVTGVVK</sequence>
<dbReference type="Proteomes" id="UP001162541">
    <property type="component" value="Chromosome 4"/>
</dbReference>
<accession>A0A176WIB3</accession>
<evidence type="ECO:0000313" key="6">
    <source>
        <dbReference type="Proteomes" id="UP001162541"/>
    </source>
</evidence>
<feature type="transmembrane region" description="Helical" evidence="2">
    <location>
        <begin position="56"/>
        <end position="76"/>
    </location>
</feature>
<dbReference type="EMBL" id="LVLJ01000898">
    <property type="protein sequence ID" value="OAE32035.1"/>
    <property type="molecule type" value="Genomic_DNA"/>
</dbReference>
<reference evidence="4 5" key="1">
    <citation type="submission" date="2016-03" db="EMBL/GenBank/DDBJ databases">
        <title>Mechanisms controlling the formation of the plant cell surface in tip-growing cells are functionally conserved among land plants.</title>
        <authorList>
            <person name="Honkanen S."/>
            <person name="Jones V.A."/>
            <person name="Morieri G."/>
            <person name="Champion C."/>
            <person name="Hetherington A.J."/>
            <person name="Kelly S."/>
            <person name="Saint-Marcoux D."/>
            <person name="Proust H."/>
            <person name="Prescott H."/>
            <person name="Dolan L."/>
        </authorList>
    </citation>
    <scope>NUCLEOTIDE SEQUENCE [LARGE SCALE GENOMIC DNA]</scope>
    <source>
        <strain evidence="5">cv. Tak-1 and cv. Tak-2</strain>
        <tissue evidence="4">Whole gametophyte</tissue>
    </source>
</reference>
<feature type="compositionally biased region" description="Low complexity" evidence="1">
    <location>
        <begin position="9"/>
        <end position="20"/>
    </location>
</feature>
<proteinExistence type="predicted"/>
<dbReference type="EMBL" id="AP019869">
    <property type="protein sequence ID" value="BBN09935.1"/>
    <property type="molecule type" value="Genomic_DNA"/>
</dbReference>
<reference evidence="3" key="2">
    <citation type="journal article" date="2019" name="Curr. Biol.">
        <title>Chromatin organization in early land plants reveals an ancestral association between H3K27me3, transposons, and constitutive heterochromatin.</title>
        <authorList>
            <person name="Montgomery S.A."/>
            <person name="Tanizawa Y."/>
            <person name="Galik B."/>
            <person name="Wang N."/>
            <person name="Ito T."/>
            <person name="Mochizuki T."/>
            <person name="Akimcheva S."/>
            <person name="Bowman J."/>
            <person name="Cognat V."/>
            <person name="Drouard L."/>
            <person name="Ekker H."/>
            <person name="Houng S."/>
            <person name="Kohchi T."/>
            <person name="Lin S."/>
            <person name="Liu L.D."/>
            <person name="Nakamura Y."/>
            <person name="Valeeva L.R."/>
            <person name="Shakirov E.V."/>
            <person name="Shippen D.E."/>
            <person name="Wei W."/>
            <person name="Yagura M."/>
            <person name="Yamaoka S."/>
            <person name="Yamato K.T."/>
            <person name="Liu C."/>
            <person name="Berger F."/>
        </authorList>
    </citation>
    <scope>NUCLEOTIDE SEQUENCE [LARGE SCALE GENOMIC DNA]</scope>
    <source>
        <strain evidence="3">Tak-1</strain>
    </source>
</reference>
<dbReference type="Proteomes" id="UP000077202">
    <property type="component" value="Unassembled WGS sequence"/>
</dbReference>
<evidence type="ECO:0000313" key="4">
    <source>
        <dbReference type="EMBL" id="OAE32035.1"/>
    </source>
</evidence>
<keyword evidence="2" id="KW-0812">Transmembrane</keyword>
<evidence type="ECO:0000256" key="1">
    <source>
        <dbReference type="SAM" id="MobiDB-lite"/>
    </source>
</evidence>
<gene>
    <name evidence="4" type="ORF">AXG93_2278s1140</name>
    <name evidence="3" type="ORF">Mp_4g23870</name>
</gene>
<organism evidence="4 5">
    <name type="scientific">Marchantia polymorpha subsp. ruderalis</name>
    <dbReference type="NCBI Taxonomy" id="1480154"/>
    <lineage>
        <taxon>Eukaryota</taxon>
        <taxon>Viridiplantae</taxon>
        <taxon>Streptophyta</taxon>
        <taxon>Embryophyta</taxon>
        <taxon>Marchantiophyta</taxon>
        <taxon>Marchantiopsida</taxon>
        <taxon>Marchantiidae</taxon>
        <taxon>Marchantiales</taxon>
        <taxon>Marchantiaceae</taxon>
        <taxon>Marchantia</taxon>
    </lineage>
</organism>
<keyword evidence="2" id="KW-0472">Membrane</keyword>
<reference evidence="6" key="3">
    <citation type="journal article" date="2020" name="Curr. Biol.">
        <title>Chromatin organization in early land plants reveals an ancestral association between H3K27me3, transposons, and constitutive heterochromatin.</title>
        <authorList>
            <person name="Montgomery S.A."/>
            <person name="Tanizawa Y."/>
            <person name="Galik B."/>
            <person name="Wang N."/>
            <person name="Ito T."/>
            <person name="Mochizuki T."/>
            <person name="Akimcheva S."/>
            <person name="Bowman J.L."/>
            <person name="Cognat V."/>
            <person name="Marechal-Drouard L."/>
            <person name="Ekker H."/>
            <person name="Hong S.F."/>
            <person name="Kohchi T."/>
            <person name="Lin S.S."/>
            <person name="Liu L.D."/>
            <person name="Nakamura Y."/>
            <person name="Valeeva L.R."/>
            <person name="Shakirov E.V."/>
            <person name="Shippen D.E."/>
            <person name="Wei W.L."/>
            <person name="Yagura M."/>
            <person name="Yamaoka S."/>
            <person name="Yamato K.T."/>
            <person name="Liu C."/>
            <person name="Berger F."/>
        </authorList>
    </citation>
    <scope>NUCLEOTIDE SEQUENCE [LARGE SCALE GENOMIC DNA]</scope>
    <source>
        <strain evidence="6">Tak-1</strain>
    </source>
</reference>
<evidence type="ECO:0008006" key="7">
    <source>
        <dbReference type="Google" id="ProtNLM"/>
    </source>
</evidence>
<evidence type="ECO:0000313" key="3">
    <source>
        <dbReference type="EMBL" id="BBN09935.1"/>
    </source>
</evidence>
<evidence type="ECO:0000313" key="5">
    <source>
        <dbReference type="Proteomes" id="UP000077202"/>
    </source>
</evidence>
<keyword evidence="5" id="KW-1185">Reference proteome</keyword>
<feature type="compositionally biased region" description="Gly residues" evidence="1">
    <location>
        <begin position="21"/>
        <end position="30"/>
    </location>
</feature>